<dbReference type="AlphaFoldDB" id="A0A0A9A249"/>
<organism evidence="1">
    <name type="scientific">Arundo donax</name>
    <name type="common">Giant reed</name>
    <name type="synonym">Donax arundinaceus</name>
    <dbReference type="NCBI Taxonomy" id="35708"/>
    <lineage>
        <taxon>Eukaryota</taxon>
        <taxon>Viridiplantae</taxon>
        <taxon>Streptophyta</taxon>
        <taxon>Embryophyta</taxon>
        <taxon>Tracheophyta</taxon>
        <taxon>Spermatophyta</taxon>
        <taxon>Magnoliopsida</taxon>
        <taxon>Liliopsida</taxon>
        <taxon>Poales</taxon>
        <taxon>Poaceae</taxon>
        <taxon>PACMAD clade</taxon>
        <taxon>Arundinoideae</taxon>
        <taxon>Arundineae</taxon>
        <taxon>Arundo</taxon>
    </lineage>
</organism>
<proteinExistence type="predicted"/>
<dbReference type="EMBL" id="GBRH01253857">
    <property type="protein sequence ID" value="JAD44038.1"/>
    <property type="molecule type" value="Transcribed_RNA"/>
</dbReference>
<name>A0A0A9A249_ARUDO</name>
<reference evidence="1" key="2">
    <citation type="journal article" date="2015" name="Data Brief">
        <title>Shoot transcriptome of the giant reed, Arundo donax.</title>
        <authorList>
            <person name="Barrero R.A."/>
            <person name="Guerrero F.D."/>
            <person name="Moolhuijzen P."/>
            <person name="Goolsby J.A."/>
            <person name="Tidwell J."/>
            <person name="Bellgard S.E."/>
            <person name="Bellgard M.I."/>
        </authorList>
    </citation>
    <scope>NUCLEOTIDE SEQUENCE</scope>
    <source>
        <tissue evidence="1">Shoot tissue taken approximately 20 cm above the soil surface</tissue>
    </source>
</reference>
<reference evidence="1" key="1">
    <citation type="submission" date="2014-09" db="EMBL/GenBank/DDBJ databases">
        <authorList>
            <person name="Magalhaes I.L.F."/>
            <person name="Oliveira U."/>
            <person name="Santos F.R."/>
            <person name="Vidigal T.H.D.A."/>
            <person name="Brescovit A.D."/>
            <person name="Santos A.J."/>
        </authorList>
    </citation>
    <scope>NUCLEOTIDE SEQUENCE</scope>
    <source>
        <tissue evidence="1">Shoot tissue taken approximately 20 cm above the soil surface</tissue>
    </source>
</reference>
<evidence type="ECO:0000313" key="1">
    <source>
        <dbReference type="EMBL" id="JAD44038.1"/>
    </source>
</evidence>
<protein>
    <submittedName>
        <fullName evidence="1">Uncharacterized protein</fullName>
    </submittedName>
</protein>
<accession>A0A0A9A249</accession>
<sequence length="43" mass="5007">MHKHCTSEQTTPFILIVKSVFVHCTNERTSYVHCPIDIQFLCV</sequence>